<proteinExistence type="predicted"/>
<dbReference type="RefSeq" id="XP_024676546.1">
    <property type="nucleotide sequence ID" value="XM_024815663.1"/>
</dbReference>
<keyword evidence="2" id="KW-0812">Transmembrane</keyword>
<feature type="transmembrane region" description="Helical" evidence="2">
    <location>
        <begin position="182"/>
        <end position="205"/>
    </location>
</feature>
<gene>
    <name evidence="4" type="ORF">BDW47DRAFT_121638</name>
</gene>
<keyword evidence="5" id="KW-1185">Reference proteome</keyword>
<sequence>MQFKSFCFLLSAVASAVAELKLENRGPGDDTYSAAMASLESNTDLAQTATATDFELPTDMPTEMPGDFKMPPSSIISVLMTAVPPSFYSQMGDPDARSSVFNDIHGGHYPDWYNELPNSVKTYISTAYQTDGPSKPTGDSTTTGSSSSETGSGSSTKEGSSSGSSTDSGSTSSLPSATSESIAVPTGAVAASLAGVAGVLGLAIVL</sequence>
<evidence type="ECO:0000256" key="3">
    <source>
        <dbReference type="SAM" id="SignalP"/>
    </source>
</evidence>
<keyword evidence="3" id="KW-0732">Signal</keyword>
<evidence type="ECO:0008006" key="6">
    <source>
        <dbReference type="Google" id="ProtNLM"/>
    </source>
</evidence>
<keyword evidence="2" id="KW-1133">Transmembrane helix</keyword>
<keyword evidence="2" id="KW-0472">Membrane</keyword>
<reference evidence="4 5" key="1">
    <citation type="submission" date="2017-12" db="EMBL/GenBank/DDBJ databases">
        <authorList>
            <consortium name="DOE Joint Genome Institute"/>
            <person name="Haridas S."/>
            <person name="Kjaerbolling I."/>
            <person name="Vesth T.C."/>
            <person name="Frisvad J.C."/>
            <person name="Nybo J.L."/>
            <person name="Theobald S."/>
            <person name="Kuo A."/>
            <person name="Bowyer P."/>
            <person name="Matsuda Y."/>
            <person name="Mondo S."/>
            <person name="Lyhne E.K."/>
            <person name="Kogle M.E."/>
            <person name="Clum A."/>
            <person name="Lipzen A."/>
            <person name="Salamov A."/>
            <person name="Ngan C.Y."/>
            <person name="Daum C."/>
            <person name="Chiniquy J."/>
            <person name="Barry K."/>
            <person name="LaButti K."/>
            <person name="Simmons B.A."/>
            <person name="Magnuson J.K."/>
            <person name="Mortensen U.H."/>
            <person name="Larsen T.O."/>
            <person name="Grigoriev I.V."/>
            <person name="Baker S.E."/>
            <person name="Andersen M.R."/>
            <person name="Nordberg H.P."/>
            <person name="Cantor M.N."/>
            <person name="Hua S.X."/>
        </authorList>
    </citation>
    <scope>NUCLEOTIDE SEQUENCE [LARGE SCALE GENOMIC DNA]</scope>
    <source>
        <strain evidence="4 5">CBS 102.13</strain>
    </source>
</reference>
<organism evidence="4 5">
    <name type="scientific">Aspergillus candidus</name>
    <dbReference type="NCBI Taxonomy" id="41067"/>
    <lineage>
        <taxon>Eukaryota</taxon>
        <taxon>Fungi</taxon>
        <taxon>Dikarya</taxon>
        <taxon>Ascomycota</taxon>
        <taxon>Pezizomycotina</taxon>
        <taxon>Eurotiomycetes</taxon>
        <taxon>Eurotiomycetidae</taxon>
        <taxon>Eurotiales</taxon>
        <taxon>Aspergillaceae</taxon>
        <taxon>Aspergillus</taxon>
        <taxon>Aspergillus subgen. Circumdati</taxon>
    </lineage>
</organism>
<feature type="chain" id="PRO_5014162855" description="GPI anchored protein" evidence="3">
    <location>
        <begin position="19"/>
        <end position="206"/>
    </location>
</feature>
<dbReference type="Proteomes" id="UP000234585">
    <property type="component" value="Unassembled WGS sequence"/>
</dbReference>
<dbReference type="AlphaFoldDB" id="A0A2I2FPI0"/>
<evidence type="ECO:0000256" key="1">
    <source>
        <dbReference type="SAM" id="MobiDB-lite"/>
    </source>
</evidence>
<feature type="region of interest" description="Disordered" evidence="1">
    <location>
        <begin position="128"/>
        <end position="178"/>
    </location>
</feature>
<dbReference type="EMBL" id="KZ559117">
    <property type="protein sequence ID" value="PLB42534.1"/>
    <property type="molecule type" value="Genomic_DNA"/>
</dbReference>
<dbReference type="OrthoDB" id="5419608at2759"/>
<evidence type="ECO:0000313" key="5">
    <source>
        <dbReference type="Proteomes" id="UP000234585"/>
    </source>
</evidence>
<feature type="compositionally biased region" description="Low complexity" evidence="1">
    <location>
        <begin position="132"/>
        <end position="173"/>
    </location>
</feature>
<evidence type="ECO:0000256" key="2">
    <source>
        <dbReference type="SAM" id="Phobius"/>
    </source>
</evidence>
<feature type="signal peptide" evidence="3">
    <location>
        <begin position="1"/>
        <end position="18"/>
    </location>
</feature>
<accession>A0A2I2FPI0</accession>
<name>A0A2I2FPI0_ASPCN</name>
<protein>
    <recommendedName>
        <fullName evidence="6">GPI anchored protein</fullName>
    </recommendedName>
</protein>
<evidence type="ECO:0000313" key="4">
    <source>
        <dbReference type="EMBL" id="PLB42534.1"/>
    </source>
</evidence>
<dbReference type="GeneID" id="36522823"/>